<dbReference type="AlphaFoldDB" id="C3Y6M7"/>
<organism>
    <name type="scientific">Branchiostoma floridae</name>
    <name type="common">Florida lancelet</name>
    <name type="synonym">Amphioxus</name>
    <dbReference type="NCBI Taxonomy" id="7739"/>
    <lineage>
        <taxon>Eukaryota</taxon>
        <taxon>Metazoa</taxon>
        <taxon>Chordata</taxon>
        <taxon>Cephalochordata</taxon>
        <taxon>Leptocardii</taxon>
        <taxon>Amphioxiformes</taxon>
        <taxon>Branchiostomatidae</taxon>
        <taxon>Branchiostoma</taxon>
    </lineage>
</organism>
<dbReference type="PANTHER" id="PTHR19959:SF119">
    <property type="entry name" value="FUNGAL LIPASE-LIKE DOMAIN-CONTAINING PROTEIN"/>
    <property type="match status" value="1"/>
</dbReference>
<sequence length="522" mass="59167">MRPSQVNRLRHWLGLHTRFWSRLEYTPSYESDITKNKVQKQRLGHVSRDFPITSPNTDVGEDKGHLSMSYEESLTTGDRALTDGKLDVAEENFASALREIHNPSKPDRGKEAECLSRLGDVYVKRGETTKEGMKFTQAAALYNAAMARTDKYKHSVTKRLQEIEQSFLHYTANLETKHVPPDLAIGHKKRLQEMRTRAKSQLEAIDQQHNPYQYDEDDPVMITVEAERAEAVKALFKNITKDRQSFIQDLVDECIATLGSPPCKYAFIGLGSQATELVTPYSDLEFAILIEEGKDNDDTLRYFLNLTHYLHLKVINLGETILPAMAIPSLNDFLSEDPEKTWFFDSVTPRGFAFDGFMPWASKTPFGRDQTKRKLPVSLIQTPAEMAKFQLLDVSVAEGYHMSDILRRVVFLTGEEAIVTTYMVKLNEVVTDGLLSPLLSRLFALQILEENREHLNSLEPTGQLLNVKKDIYRFPGIAIEVLALCSQISVASAWDIIDRLKAIEKIKDENATHLTVLTSISA</sequence>
<dbReference type="InterPro" id="IPR011990">
    <property type="entry name" value="TPR-like_helical_dom_sf"/>
</dbReference>
<feature type="domain" description="Protein-PII uridylyltransferase N-terminal" evidence="1">
    <location>
        <begin position="228"/>
        <end position="318"/>
    </location>
</feature>
<reference evidence="2" key="1">
    <citation type="journal article" date="2008" name="Nature">
        <title>The amphioxus genome and the evolution of the chordate karyotype.</title>
        <authorList>
            <consortium name="US DOE Joint Genome Institute (JGI-PGF)"/>
            <person name="Putnam N.H."/>
            <person name="Butts T."/>
            <person name="Ferrier D.E.K."/>
            <person name="Furlong R.F."/>
            <person name="Hellsten U."/>
            <person name="Kawashima T."/>
            <person name="Robinson-Rechavi M."/>
            <person name="Shoguchi E."/>
            <person name="Terry A."/>
            <person name="Yu J.-K."/>
            <person name="Benito-Gutierrez E.L."/>
            <person name="Dubchak I."/>
            <person name="Garcia-Fernandez J."/>
            <person name="Gibson-Brown J.J."/>
            <person name="Grigoriev I.V."/>
            <person name="Horton A.C."/>
            <person name="de Jong P.J."/>
            <person name="Jurka J."/>
            <person name="Kapitonov V.V."/>
            <person name="Kohara Y."/>
            <person name="Kuroki Y."/>
            <person name="Lindquist E."/>
            <person name="Lucas S."/>
            <person name="Osoegawa K."/>
            <person name="Pennacchio L.A."/>
            <person name="Salamov A.A."/>
            <person name="Satou Y."/>
            <person name="Sauka-Spengler T."/>
            <person name="Schmutz J."/>
            <person name="Shin-I T."/>
            <person name="Toyoda A."/>
            <person name="Bronner-Fraser M."/>
            <person name="Fujiyama A."/>
            <person name="Holland L.Z."/>
            <person name="Holland P.W.H."/>
            <person name="Satoh N."/>
            <person name="Rokhsar D.S."/>
        </authorList>
    </citation>
    <scope>NUCLEOTIDE SEQUENCE [LARGE SCALE GENOMIC DNA]</scope>
    <source>
        <strain evidence="2">S238N-H82</strain>
        <tissue evidence="2">Testes</tissue>
    </source>
</reference>
<dbReference type="InterPro" id="IPR005105">
    <property type="entry name" value="GlnD_Uridyltrans_N"/>
</dbReference>
<dbReference type="EMBL" id="GG666488">
    <property type="protein sequence ID" value="EEN63987.1"/>
    <property type="molecule type" value="Genomic_DNA"/>
</dbReference>
<dbReference type="GO" id="GO:0008773">
    <property type="term" value="F:[protein-PII] uridylyltransferase activity"/>
    <property type="evidence" value="ECO:0007669"/>
    <property type="project" value="InterPro"/>
</dbReference>
<name>C3Y6M7_BRAFL</name>
<dbReference type="Pfam" id="PF03445">
    <property type="entry name" value="DUF294"/>
    <property type="match status" value="1"/>
</dbReference>
<dbReference type="InParanoid" id="C3Y6M7"/>
<dbReference type="Gene3D" id="1.25.40.10">
    <property type="entry name" value="Tetratricopeptide repeat domain"/>
    <property type="match status" value="1"/>
</dbReference>
<accession>C3Y6M7</accession>
<evidence type="ECO:0000259" key="1">
    <source>
        <dbReference type="Pfam" id="PF03445"/>
    </source>
</evidence>
<gene>
    <name evidence="2" type="ORF">BRAFLDRAFT_74926</name>
</gene>
<dbReference type="PANTHER" id="PTHR19959">
    <property type="entry name" value="KINESIN LIGHT CHAIN"/>
    <property type="match status" value="1"/>
</dbReference>
<proteinExistence type="predicted"/>
<protein>
    <recommendedName>
        <fullName evidence="1">Protein-PII uridylyltransferase N-terminal domain-containing protein</fullName>
    </recommendedName>
</protein>
<evidence type="ECO:0000313" key="2">
    <source>
        <dbReference type="EMBL" id="EEN63987.1"/>
    </source>
</evidence>